<dbReference type="InterPro" id="IPR003593">
    <property type="entry name" value="AAA+_ATPase"/>
</dbReference>
<reference evidence="12" key="1">
    <citation type="journal article" date="2019" name="Int. J. Syst. Evol. Microbiol.">
        <title>The Global Catalogue of Microorganisms (GCM) 10K type strain sequencing project: providing services to taxonomists for standard genome sequencing and annotation.</title>
        <authorList>
            <consortium name="The Broad Institute Genomics Platform"/>
            <consortium name="The Broad Institute Genome Sequencing Center for Infectious Disease"/>
            <person name="Wu L."/>
            <person name="Ma J."/>
        </authorList>
    </citation>
    <scope>NUCLEOTIDE SEQUENCE [LARGE SCALE GENOMIC DNA]</scope>
    <source>
        <strain evidence="12">IBRC-M 10703</strain>
    </source>
</reference>
<dbReference type="InterPro" id="IPR050764">
    <property type="entry name" value="CbbQ/NirQ/NorQ/GpvN"/>
</dbReference>
<sequence>MTENIDKNQTSLYEQSSYYKGIIKRSLRYLETGYPIHFTGPSGIGKTTLALHIAKKKERPVMLINGNKDLSTEDLVGAFSGYKRRKLKDNYVRSVHKIEENVTESWSDGRLLEAVKKGYTLVYDEFTRSQPEANNIFLPILEEKILPLYGTKQKKSFIKVHPDFSVIFTSNPVEYAGVYESQDALLDRMVTMTLGSLEQEAEITAVINKTSIERDKAEAIVHFMMRIRKLCHSSHDFQGPSLRASIMIAEMVKRYDIPVDGANEEFNQLCFDITWFPLQACVEDKHKHRVKRQLEQESKKITVE</sequence>
<dbReference type="InterPro" id="IPR027417">
    <property type="entry name" value="P-loop_NTPase"/>
</dbReference>
<name>A0ABV8GYA1_9BACI</name>
<evidence type="ECO:0000256" key="4">
    <source>
        <dbReference type="ARBA" id="ARBA00022741"/>
    </source>
</evidence>
<evidence type="ECO:0000256" key="5">
    <source>
        <dbReference type="ARBA" id="ARBA00022801"/>
    </source>
</evidence>
<evidence type="ECO:0000313" key="12">
    <source>
        <dbReference type="Proteomes" id="UP001595772"/>
    </source>
</evidence>
<comment type="catalytic activity">
    <reaction evidence="9">
        <text>ATP + H2O = ADP + phosphate + H(+)</text>
        <dbReference type="Rhea" id="RHEA:13065"/>
        <dbReference type="ChEBI" id="CHEBI:15377"/>
        <dbReference type="ChEBI" id="CHEBI:15378"/>
        <dbReference type="ChEBI" id="CHEBI:30616"/>
        <dbReference type="ChEBI" id="CHEBI:43474"/>
        <dbReference type="ChEBI" id="CHEBI:456216"/>
    </reaction>
</comment>
<evidence type="ECO:0000256" key="7">
    <source>
        <dbReference type="ARBA" id="ARBA00022987"/>
    </source>
</evidence>
<keyword evidence="7" id="KW-0304">Gas vesicle</keyword>
<proteinExistence type="inferred from homology"/>
<keyword evidence="6" id="KW-0067">ATP-binding</keyword>
<dbReference type="NCBIfam" id="TIGR02640">
    <property type="entry name" value="gas_vesic_GvpN"/>
    <property type="match status" value="1"/>
</dbReference>
<keyword evidence="4" id="KW-0547">Nucleotide-binding</keyword>
<dbReference type="InterPro" id="IPR013462">
    <property type="entry name" value="Gas-vesicle_GvpN"/>
</dbReference>
<dbReference type="CDD" id="cd00009">
    <property type="entry name" value="AAA"/>
    <property type="match status" value="1"/>
</dbReference>
<comment type="similarity">
    <text evidence="2">Belongs to the CbbQ/NirQ/NorQ/GpvN family.</text>
</comment>
<dbReference type="SMART" id="SM00382">
    <property type="entry name" value="AAA"/>
    <property type="match status" value="1"/>
</dbReference>
<dbReference type="InterPro" id="IPR011704">
    <property type="entry name" value="ATPase_dyneun-rel_AAA"/>
</dbReference>
<dbReference type="RefSeq" id="WP_379496049.1">
    <property type="nucleotide sequence ID" value="NZ_JBHSAO010000004.1"/>
</dbReference>
<dbReference type="PANTHER" id="PTHR42759">
    <property type="entry name" value="MOXR FAMILY PROTEIN"/>
    <property type="match status" value="1"/>
</dbReference>
<keyword evidence="5" id="KW-0378">Hydrolase</keyword>
<evidence type="ECO:0000256" key="8">
    <source>
        <dbReference type="ARBA" id="ARBA00035108"/>
    </source>
</evidence>
<evidence type="ECO:0000256" key="6">
    <source>
        <dbReference type="ARBA" id="ARBA00022840"/>
    </source>
</evidence>
<evidence type="ECO:0000256" key="1">
    <source>
        <dbReference type="ARBA" id="ARBA00004496"/>
    </source>
</evidence>
<dbReference type="Proteomes" id="UP001595772">
    <property type="component" value="Unassembled WGS sequence"/>
</dbReference>
<gene>
    <name evidence="11" type="primary">gvpN</name>
    <name evidence="11" type="ORF">ACFOUV_06885</name>
</gene>
<dbReference type="SUPFAM" id="SSF52540">
    <property type="entry name" value="P-loop containing nucleoside triphosphate hydrolases"/>
    <property type="match status" value="1"/>
</dbReference>
<comment type="caution">
    <text evidence="11">The sequence shown here is derived from an EMBL/GenBank/DDBJ whole genome shotgun (WGS) entry which is preliminary data.</text>
</comment>
<dbReference type="Gene3D" id="3.40.50.300">
    <property type="entry name" value="P-loop containing nucleotide triphosphate hydrolases"/>
    <property type="match status" value="1"/>
</dbReference>
<dbReference type="EMBL" id="JBHSAO010000004">
    <property type="protein sequence ID" value="MFC4023545.1"/>
    <property type="molecule type" value="Genomic_DNA"/>
</dbReference>
<evidence type="ECO:0000256" key="2">
    <source>
        <dbReference type="ARBA" id="ARBA00009417"/>
    </source>
</evidence>
<dbReference type="Pfam" id="PF07728">
    <property type="entry name" value="AAA_5"/>
    <property type="match status" value="1"/>
</dbReference>
<evidence type="ECO:0000259" key="10">
    <source>
        <dbReference type="SMART" id="SM00382"/>
    </source>
</evidence>
<evidence type="ECO:0000313" key="11">
    <source>
        <dbReference type="EMBL" id="MFC4023545.1"/>
    </source>
</evidence>
<evidence type="ECO:0000256" key="9">
    <source>
        <dbReference type="ARBA" id="ARBA00049360"/>
    </source>
</evidence>
<accession>A0ABV8GYA1</accession>
<keyword evidence="12" id="KW-1185">Reference proteome</keyword>
<feature type="domain" description="AAA+ ATPase" evidence="10">
    <location>
        <begin position="32"/>
        <end position="200"/>
    </location>
</feature>
<evidence type="ECO:0000256" key="3">
    <source>
        <dbReference type="ARBA" id="ARBA00022490"/>
    </source>
</evidence>
<protein>
    <submittedName>
        <fullName evidence="11">Gas vesicle protein GvpN</fullName>
    </submittedName>
</protein>
<organism evidence="11 12">
    <name type="scientific">Oceanobacillus longus</name>
    <dbReference type="NCBI Taxonomy" id="930120"/>
    <lineage>
        <taxon>Bacteria</taxon>
        <taxon>Bacillati</taxon>
        <taxon>Bacillota</taxon>
        <taxon>Bacilli</taxon>
        <taxon>Bacillales</taxon>
        <taxon>Bacillaceae</taxon>
        <taxon>Oceanobacillus</taxon>
    </lineage>
</organism>
<dbReference type="PANTHER" id="PTHR42759:SF1">
    <property type="entry name" value="MAGNESIUM-CHELATASE SUBUNIT CHLD"/>
    <property type="match status" value="1"/>
</dbReference>
<keyword evidence="3" id="KW-0963">Cytoplasm</keyword>
<comment type="subcellular location">
    <subcellularLocation>
        <location evidence="1">Cytoplasm</location>
    </subcellularLocation>
    <subcellularLocation>
        <location evidence="8">Gas vesicle</location>
    </subcellularLocation>
</comment>